<evidence type="ECO:0000256" key="2">
    <source>
        <dbReference type="ARBA" id="ARBA00022527"/>
    </source>
</evidence>
<dbReference type="GO" id="GO:0005524">
    <property type="term" value="F:ATP binding"/>
    <property type="evidence" value="ECO:0007669"/>
    <property type="project" value="InterPro"/>
</dbReference>
<name>A5AKA7_VITVI</name>
<dbReference type="InterPro" id="IPR000719">
    <property type="entry name" value="Prot_kinase_dom"/>
</dbReference>
<dbReference type="PROSITE" id="PS50011">
    <property type="entry name" value="PROTEIN_KINASE_DOM"/>
    <property type="match status" value="1"/>
</dbReference>
<evidence type="ECO:0000256" key="5">
    <source>
        <dbReference type="SAM" id="MobiDB-lite"/>
    </source>
</evidence>
<dbReference type="EMBL" id="AM428704">
    <property type="protein sequence ID" value="CAN82271.1"/>
    <property type="molecule type" value="Genomic_DNA"/>
</dbReference>
<dbReference type="InterPro" id="IPR046796">
    <property type="entry name" value="Transposase_32_dom"/>
</dbReference>
<dbReference type="InterPro" id="IPR001245">
    <property type="entry name" value="Ser-Thr/Tyr_kinase_cat_dom"/>
</dbReference>
<accession>A5AKA7</accession>
<evidence type="ECO:0000256" key="4">
    <source>
        <dbReference type="ARBA" id="ARBA00023288"/>
    </source>
</evidence>
<gene>
    <name evidence="7" type="ORF">VITISV_008907</name>
</gene>
<feature type="region of interest" description="Disordered" evidence="5">
    <location>
        <begin position="1"/>
        <end position="31"/>
    </location>
</feature>
<feature type="region of interest" description="Disordered" evidence="5">
    <location>
        <begin position="332"/>
        <end position="357"/>
    </location>
</feature>
<dbReference type="GO" id="GO:0004674">
    <property type="term" value="F:protein serine/threonine kinase activity"/>
    <property type="evidence" value="ECO:0007669"/>
    <property type="project" value="UniProtKB-KW"/>
</dbReference>
<dbReference type="Gene3D" id="3.30.200.20">
    <property type="entry name" value="Phosphorylase Kinase, domain 1"/>
    <property type="match status" value="1"/>
</dbReference>
<keyword evidence="2" id="KW-0808">Transferase</keyword>
<dbReference type="Pfam" id="PF07714">
    <property type="entry name" value="PK_Tyr_Ser-Thr"/>
    <property type="match status" value="1"/>
</dbReference>
<evidence type="ECO:0000313" key="7">
    <source>
        <dbReference type="EMBL" id="CAN82271.1"/>
    </source>
</evidence>
<proteinExistence type="predicted"/>
<keyword evidence="2" id="KW-0723">Serine/threonine-protein kinase</keyword>
<dbReference type="SUPFAM" id="SSF56112">
    <property type="entry name" value="Protein kinase-like (PK-like)"/>
    <property type="match status" value="1"/>
</dbReference>
<evidence type="ECO:0000259" key="6">
    <source>
        <dbReference type="PROSITE" id="PS50011"/>
    </source>
</evidence>
<comment type="subcellular location">
    <subcellularLocation>
        <location evidence="1">Cell membrane</location>
        <topology evidence="1">Lipid-anchor</topology>
    </subcellularLocation>
</comment>
<evidence type="ECO:0000256" key="3">
    <source>
        <dbReference type="ARBA" id="ARBA00023136"/>
    </source>
</evidence>
<keyword evidence="3" id="KW-0472">Membrane</keyword>
<feature type="domain" description="Protein kinase" evidence="6">
    <location>
        <begin position="440"/>
        <end position="524"/>
    </location>
</feature>
<organism evidence="7">
    <name type="scientific">Vitis vinifera</name>
    <name type="common">Grape</name>
    <dbReference type="NCBI Taxonomy" id="29760"/>
    <lineage>
        <taxon>Eukaryota</taxon>
        <taxon>Viridiplantae</taxon>
        <taxon>Streptophyta</taxon>
        <taxon>Embryophyta</taxon>
        <taxon>Tracheophyta</taxon>
        <taxon>Spermatophyta</taxon>
        <taxon>Magnoliopsida</taxon>
        <taxon>eudicotyledons</taxon>
        <taxon>Gunneridae</taxon>
        <taxon>Pentapetalae</taxon>
        <taxon>rosids</taxon>
        <taxon>Vitales</taxon>
        <taxon>Vitaceae</taxon>
        <taxon>Viteae</taxon>
        <taxon>Vitis</taxon>
    </lineage>
</organism>
<dbReference type="AlphaFoldDB" id="A5AKA7"/>
<dbReference type="GO" id="GO:0005886">
    <property type="term" value="C:plasma membrane"/>
    <property type="evidence" value="ECO:0007669"/>
    <property type="project" value="UniProtKB-SubCell"/>
</dbReference>
<keyword evidence="4" id="KW-0449">Lipoprotein</keyword>
<keyword evidence="2" id="KW-0418">Kinase</keyword>
<reference evidence="7" key="1">
    <citation type="journal article" date="2007" name="PLoS ONE">
        <title>The first genome sequence of an elite grapevine cultivar (Pinot noir Vitis vinifera L.): coping with a highly heterozygous genome.</title>
        <authorList>
            <person name="Velasco R."/>
            <person name="Zharkikh A."/>
            <person name="Troggio M."/>
            <person name="Cartwright D.A."/>
            <person name="Cestaro A."/>
            <person name="Pruss D."/>
            <person name="Pindo M."/>
            <person name="FitzGerald L.M."/>
            <person name="Vezzulli S."/>
            <person name="Reid J."/>
            <person name="Malacarne G."/>
            <person name="Iliev D."/>
            <person name="Coppola G."/>
            <person name="Wardell B."/>
            <person name="Micheletti D."/>
            <person name="Macalma T."/>
            <person name="Facci M."/>
            <person name="Mitchell J.T."/>
            <person name="Perazzolli M."/>
            <person name="Eldredge G."/>
            <person name="Gatto P."/>
            <person name="Oyzerski R."/>
            <person name="Moretto M."/>
            <person name="Gutin N."/>
            <person name="Stefanini M."/>
            <person name="Chen Y."/>
            <person name="Segala C."/>
            <person name="Davenport C."/>
            <person name="Dematte L."/>
            <person name="Mraz A."/>
            <person name="Battilana J."/>
            <person name="Stormo K."/>
            <person name="Costa F."/>
            <person name="Tao Q."/>
            <person name="Si-Ammour A."/>
            <person name="Harkins T."/>
            <person name="Lackey A."/>
            <person name="Perbost C."/>
            <person name="Taillon B."/>
            <person name="Stella A."/>
            <person name="Solovyev V."/>
            <person name="Fawcett J.A."/>
            <person name="Sterck L."/>
            <person name="Vandepoele K."/>
            <person name="Grando S.M."/>
            <person name="Toppo S."/>
            <person name="Moser C."/>
            <person name="Lanchbury J."/>
            <person name="Bogden R."/>
            <person name="Skolnick M."/>
            <person name="Sgaramella V."/>
            <person name="Bhatnagar S.K."/>
            <person name="Fontana P."/>
            <person name="Gutin A."/>
            <person name="Van de Peer Y."/>
            <person name="Salamini F."/>
            <person name="Viola R."/>
        </authorList>
    </citation>
    <scope>NUCLEOTIDE SEQUENCE</scope>
</reference>
<sequence length="524" mass="59585">MAPRRETRTSRAQGKRPVDPSQPEQPEARRKARFDTALFSSNEDYQRYKQKFAQRKVILGRSVNFSQLQHFGFEGLFGWMGWLPVVTISKPVFPTLVRAFYSRASYEVGGPVLSIAKVWPTVPGFEPREAVQRLCGLADPHWMGKPSAHSLTVTSRVLHHMICSILLPRGGHLDEVSYLEAFIVDSILTGRRIHVGYLMMMHMISCVESSTRVLPYGFFLTRAFKDAGIDLSRETDIEAPTTYDTYDAQSLGRMKFEKAPDGSWVRKAEQQARGHDQIHPGVEEEAEIREMETGLDPQRDFEHRGPDVDIPPPHQSEGIHCEATFSEPMMTEPSFTADPSSQPSFTELPSHAPHATDYPPWMDLSAQISSLGTRMEELAVVHDTRFSSIEDHIDQSEASFTSQFEHLVERIERLESRQERHAKVLVVYTQAEWHQFQKMKLPICYLYEANALKVLRAHGPVVAVKQLDRNGLQGNREFLVEVLMLSLLHHPNLVNLIGYCADGDQRLLVYEFMPLGSLEDHLHG</sequence>
<protein>
    <recommendedName>
        <fullName evidence="6">Protein kinase domain-containing protein</fullName>
    </recommendedName>
</protein>
<evidence type="ECO:0000256" key="1">
    <source>
        <dbReference type="ARBA" id="ARBA00004193"/>
    </source>
</evidence>
<feature type="compositionally biased region" description="Polar residues" evidence="5">
    <location>
        <begin position="333"/>
        <end position="347"/>
    </location>
</feature>
<dbReference type="Pfam" id="PF20167">
    <property type="entry name" value="Transposase_32"/>
    <property type="match status" value="1"/>
</dbReference>
<dbReference type="InterPro" id="IPR011009">
    <property type="entry name" value="Kinase-like_dom_sf"/>
</dbReference>
<dbReference type="PANTHER" id="PTHR47985">
    <property type="entry name" value="OS07G0668900 PROTEIN"/>
    <property type="match status" value="1"/>
</dbReference>
<dbReference type="PANTHER" id="PTHR47985:SF44">
    <property type="entry name" value="SERINE_THREONINE-PROTEIN KINASE PBS1"/>
    <property type="match status" value="1"/>
</dbReference>